<evidence type="ECO:0000256" key="9">
    <source>
        <dbReference type="ARBA" id="ARBA00022824"/>
    </source>
</evidence>
<feature type="transmembrane region" description="Helical" evidence="14">
    <location>
        <begin position="161"/>
        <end position="188"/>
    </location>
</feature>
<dbReference type="Proteomes" id="UP001164746">
    <property type="component" value="Chromosome 14"/>
</dbReference>
<dbReference type="Pfam" id="PF04922">
    <property type="entry name" value="DIE2_ALG10"/>
    <property type="match status" value="1"/>
</dbReference>
<keyword evidence="9" id="KW-0256">Endoplasmic reticulum</keyword>
<comment type="similarity">
    <text evidence="3 14">Belongs to the ALG10 glucosyltransferase family.</text>
</comment>
<dbReference type="PANTHER" id="PTHR12989:SF10">
    <property type="entry name" value="DOL-P-GLC:GLC(2)MAN(9)GLCNAC(2)-PP-DOL ALPHA-1,2-GLUCOSYLTRANSFERASE-RELATED"/>
    <property type="match status" value="1"/>
</dbReference>
<dbReference type="EC" id="2.4.1.256" evidence="4 14"/>
<dbReference type="EMBL" id="CP111025">
    <property type="protein sequence ID" value="WAR25924.1"/>
    <property type="molecule type" value="Genomic_DNA"/>
</dbReference>
<feature type="transmembrane region" description="Helical" evidence="14">
    <location>
        <begin position="87"/>
        <end position="108"/>
    </location>
</feature>
<comment type="pathway">
    <text evidence="2">Protein modification; protein glycosylation.</text>
</comment>
<organism evidence="15 16">
    <name type="scientific">Mya arenaria</name>
    <name type="common">Soft-shell clam</name>
    <dbReference type="NCBI Taxonomy" id="6604"/>
    <lineage>
        <taxon>Eukaryota</taxon>
        <taxon>Metazoa</taxon>
        <taxon>Spiralia</taxon>
        <taxon>Lophotrochozoa</taxon>
        <taxon>Mollusca</taxon>
        <taxon>Bivalvia</taxon>
        <taxon>Autobranchia</taxon>
        <taxon>Heteroconchia</taxon>
        <taxon>Euheterodonta</taxon>
        <taxon>Imparidentia</taxon>
        <taxon>Neoheterodontei</taxon>
        <taxon>Myida</taxon>
        <taxon>Myoidea</taxon>
        <taxon>Myidae</taxon>
        <taxon>Mya</taxon>
    </lineage>
</organism>
<evidence type="ECO:0000256" key="7">
    <source>
        <dbReference type="ARBA" id="ARBA00022679"/>
    </source>
</evidence>
<evidence type="ECO:0000256" key="6">
    <source>
        <dbReference type="ARBA" id="ARBA00022676"/>
    </source>
</evidence>
<keyword evidence="6 14" id="KW-0328">Glycosyltransferase</keyword>
<evidence type="ECO:0000256" key="2">
    <source>
        <dbReference type="ARBA" id="ARBA00004922"/>
    </source>
</evidence>
<keyword evidence="10 14" id="KW-1133">Transmembrane helix</keyword>
<evidence type="ECO:0000256" key="10">
    <source>
        <dbReference type="ARBA" id="ARBA00022989"/>
    </source>
</evidence>
<feature type="transmembrane region" description="Helical" evidence="14">
    <location>
        <begin position="313"/>
        <end position="332"/>
    </location>
</feature>
<reference evidence="15" key="1">
    <citation type="submission" date="2022-11" db="EMBL/GenBank/DDBJ databases">
        <title>Centuries of genome instability and evolution in soft-shell clam transmissible cancer (bioRxiv).</title>
        <authorList>
            <person name="Hart S.F.M."/>
            <person name="Yonemitsu M.A."/>
            <person name="Giersch R.M."/>
            <person name="Beal B.F."/>
            <person name="Arriagada G."/>
            <person name="Davis B.W."/>
            <person name="Ostrander E.A."/>
            <person name="Goff S.P."/>
            <person name="Metzger M.J."/>
        </authorList>
    </citation>
    <scope>NUCLEOTIDE SEQUENCE</scope>
    <source>
        <strain evidence="15">MELC-2E11</strain>
        <tissue evidence="15">Siphon/mantle</tissue>
    </source>
</reference>
<comment type="caution">
    <text evidence="14">Lacks conserved residue(s) required for the propagation of feature annotation.</text>
</comment>
<dbReference type="InterPro" id="IPR016900">
    <property type="entry name" value="Alg10"/>
</dbReference>
<feature type="transmembrane region" description="Helical" evidence="14">
    <location>
        <begin position="61"/>
        <end position="81"/>
    </location>
</feature>
<evidence type="ECO:0000256" key="11">
    <source>
        <dbReference type="ARBA" id="ARBA00023136"/>
    </source>
</evidence>
<accession>A0ABY7FYD2</accession>
<name>A0ABY7FYD2_MYAAR</name>
<keyword evidence="7" id="KW-0808">Transferase</keyword>
<keyword evidence="8 14" id="KW-0812">Transmembrane</keyword>
<evidence type="ECO:0000256" key="8">
    <source>
        <dbReference type="ARBA" id="ARBA00022692"/>
    </source>
</evidence>
<evidence type="ECO:0000256" key="3">
    <source>
        <dbReference type="ARBA" id="ARBA00010600"/>
    </source>
</evidence>
<evidence type="ECO:0000256" key="14">
    <source>
        <dbReference type="PIRNR" id="PIRNR028810"/>
    </source>
</evidence>
<comment type="subcellular location">
    <subcellularLocation>
        <location evidence="1">Endoplasmic reticulum membrane</location>
        <topology evidence="1">Multi-pass membrane protein</topology>
    </subcellularLocation>
</comment>
<dbReference type="PANTHER" id="PTHR12989">
    <property type="entry name" value="ALPHA-1,2-GLUCOSYLTRANSFERASE ALG10"/>
    <property type="match status" value="1"/>
</dbReference>
<feature type="transmembrane region" description="Helical" evidence="14">
    <location>
        <begin position="6"/>
        <end position="23"/>
    </location>
</feature>
<feature type="transmembrane region" description="Helical" evidence="14">
    <location>
        <begin position="424"/>
        <end position="446"/>
    </location>
</feature>
<proteinExistence type="inferred from homology"/>
<keyword evidence="16" id="KW-1185">Reference proteome</keyword>
<evidence type="ECO:0000256" key="4">
    <source>
        <dbReference type="ARBA" id="ARBA00011967"/>
    </source>
</evidence>
<comment type="catalytic activity">
    <reaction evidence="13">
        <text>an alpha-D-Glc-(1-&gt;3)-alpha-D-Glc-(1-&gt;3)-alpha-D-Man-(1-&gt;2)-alpha-D-Man-(1-&gt;2)-alpha-D-Man-(1-&gt;3)-[alpha-D-Man-(1-&gt;2)-alpha-D-Man-(1-&gt;3)-[alpha-D-Man-(1-&gt;2)-alpha-D-Man-(1-&gt;6)]-alpha-D-Man-(1-&gt;6)]-beta-D-Man-(1-&gt;4)-beta-D-GlcNAc-(1-&gt;4)-alpha-D-GlcNAc-diphospho-di-trans,poly-cis-dolichol + a di-trans,poly-cis-dolichyl beta-D-glucosyl phosphate = a alpha-D-Glc-(1-&gt;2)-alpha-D-Glc-(1-&gt;3)-alpha-D-Glc-(1-&gt;3)-alpha-D-Man-(1-&gt;2)-alpha-D-Man-(1-&gt;2)-alpha-D-Man-(1-&gt;3)-[alpha-D-Man-(1-&gt;2)-alpha-D-Man-(1-&gt;3)-[alpha-D-Man-(1-&gt;2)-alpha-D-Man-(1-&gt;6)]-alpha-D-Man-(1-&gt;6)]-beta-D-Man-(1-&gt;4)-beta-D-GlcNAc-(1-&gt;4)-alpha-D-GlcNAc-diphospho-di-trans,poly-cis-dolichol + a di-trans,poly-cis-dolichyl phosphate + H(+)</text>
        <dbReference type="Rhea" id="RHEA:29543"/>
        <dbReference type="Rhea" id="RHEA-COMP:19498"/>
        <dbReference type="Rhea" id="RHEA-COMP:19502"/>
        <dbReference type="Rhea" id="RHEA-COMP:19512"/>
        <dbReference type="Rhea" id="RHEA-COMP:19522"/>
        <dbReference type="ChEBI" id="CHEBI:15378"/>
        <dbReference type="ChEBI" id="CHEBI:57525"/>
        <dbReference type="ChEBI" id="CHEBI:57683"/>
        <dbReference type="ChEBI" id="CHEBI:132522"/>
        <dbReference type="ChEBI" id="CHEBI:132523"/>
        <dbReference type="EC" id="2.4.1.256"/>
    </reaction>
    <physiologicalReaction direction="left-to-right" evidence="13">
        <dbReference type="Rhea" id="RHEA:29544"/>
    </physiologicalReaction>
</comment>
<evidence type="ECO:0000256" key="13">
    <source>
        <dbReference type="ARBA" id="ARBA00048064"/>
    </source>
</evidence>
<keyword evidence="11 14" id="KW-0472">Membrane</keyword>
<feature type="transmembrane region" description="Helical" evidence="14">
    <location>
        <begin position="384"/>
        <end position="404"/>
    </location>
</feature>
<feature type="transmembrane region" description="Helical" evidence="14">
    <location>
        <begin position="359"/>
        <end position="377"/>
    </location>
</feature>
<comment type="function">
    <text evidence="12">Dol-P-Glc:Glc(2)Man(9)GlcNAc(2)-PP-Dol alpha-1,2-glucosyltransferase that operates in the biosynthetic pathway of dolichol-linked oligosaccharides, the glycan precursors employed in protein asparagine (N)-glycosylation. The assembly of dolichol-linked oligosaccharides begins on the cytosolic side of the endoplasmic reticulum membrane and finishes in its lumen. The sequential addition of sugars to dolichol pyrophosphate produces dolichol-linked oligosaccharides containing fourteen sugars, including two GlcNAcs, nine mannoses and three glucoses. Once assembled, the oligosaccharide is transferred from the lipid to nascent proteins by oligosaccharyltransferases. In the lumen of the endoplasmic reticulum, adds the third and last glucose residue from dolichyl phosphate glucose (Dol-P-Glc) onto the lipid-linked oligosaccharide intermediate Glc(2)Man(9)GlcNAc(2)-PP-Dol to produce Glc(3)Man(9)GlcNAc(2)-PP-Dol.</text>
</comment>
<evidence type="ECO:0000256" key="12">
    <source>
        <dbReference type="ARBA" id="ARBA00044727"/>
    </source>
</evidence>
<evidence type="ECO:0000313" key="16">
    <source>
        <dbReference type="Proteomes" id="UP001164746"/>
    </source>
</evidence>
<dbReference type="PIRSF" id="PIRSF028810">
    <property type="entry name" value="Alpha1_2_glucosyltferase_Alg10"/>
    <property type="match status" value="1"/>
</dbReference>
<sequence>MFVLAVSFVLFSISTIFTFWYLYGKQNDPYMDEIFHVPQAKHFCDGNFTHWDPMITTLPGLYLMTAGLLQPIASLLNISIMEICTTYSLRGVNVLFCFGNFYLIYAILKKLHNPFLLAMSTLALGWFPVLYFFTFLYYTDPGAIFMVLLMYLFCLHDSHKMAAIFGVAAILFRQTNVIWVIYMAGLAIRKELSIWMRETAGKKVDELDKLSDWDLFKLTLTTLKDCALNKRTLLMKLLSSILKQVYGYLIVGIGFVLFIILNGGIVVGDKTQHTACLNFPQLFYFFTMANFFGVFHLTSPFKMLDFLKFCLKHPLYVIMFFALAFLMVNYYTHEHLYLLSDNRHYTFYVWHKIYKRHRYVKFALIPIYLYSIWAFIVELKHRDIYWKILYFVCLVVATVPQKLLEYRYFILPYLIYRLNMRYGTNVGLMHEVLLYIVLNIATLYLYAERPFKWSHEDGLQRFIW</sequence>
<gene>
    <name evidence="15" type="ORF">MAR_011628</name>
</gene>
<evidence type="ECO:0000256" key="5">
    <source>
        <dbReference type="ARBA" id="ARBA00018512"/>
    </source>
</evidence>
<evidence type="ECO:0000313" key="15">
    <source>
        <dbReference type="EMBL" id="WAR25924.1"/>
    </source>
</evidence>
<protein>
    <recommendedName>
        <fullName evidence="5 14">Dol-P-Glc:Glc(2)Man(9)GlcNAc(2)-PP-Dol alpha-1,2-glucosyltransferase</fullName>
        <ecNumber evidence="4 14">2.4.1.256</ecNumber>
    </recommendedName>
</protein>
<feature type="transmembrane region" description="Helical" evidence="14">
    <location>
        <begin position="282"/>
        <end position="301"/>
    </location>
</feature>
<evidence type="ECO:0000256" key="1">
    <source>
        <dbReference type="ARBA" id="ARBA00004477"/>
    </source>
</evidence>
<feature type="transmembrane region" description="Helical" evidence="14">
    <location>
        <begin position="245"/>
        <end position="267"/>
    </location>
</feature>